<feature type="non-terminal residue" evidence="1">
    <location>
        <position position="1"/>
    </location>
</feature>
<dbReference type="EMBL" id="ML987205">
    <property type="protein sequence ID" value="KAF2243512.1"/>
    <property type="molecule type" value="Genomic_DNA"/>
</dbReference>
<sequence>VQANIPQNGARTSIRANFGSLGNPVQANRGSIVTGSGSCNVFRDAGATQRVGTLTAGGGDVSFGGLQNLDNGVIVCQ</sequence>
<keyword evidence="2" id="KW-1185">Reference proteome</keyword>
<name>A0A6A6I0K1_9PLEO</name>
<dbReference type="RefSeq" id="XP_033678516.1">
    <property type="nucleotide sequence ID" value="XM_033824205.1"/>
</dbReference>
<organism evidence="1 2">
    <name type="scientific">Trematosphaeria pertusa</name>
    <dbReference type="NCBI Taxonomy" id="390896"/>
    <lineage>
        <taxon>Eukaryota</taxon>
        <taxon>Fungi</taxon>
        <taxon>Dikarya</taxon>
        <taxon>Ascomycota</taxon>
        <taxon>Pezizomycotina</taxon>
        <taxon>Dothideomycetes</taxon>
        <taxon>Pleosporomycetidae</taxon>
        <taxon>Pleosporales</taxon>
        <taxon>Massarineae</taxon>
        <taxon>Trematosphaeriaceae</taxon>
        <taxon>Trematosphaeria</taxon>
    </lineage>
</organism>
<evidence type="ECO:0000313" key="1">
    <source>
        <dbReference type="EMBL" id="KAF2243512.1"/>
    </source>
</evidence>
<gene>
    <name evidence="1" type="ORF">BU26DRAFT_437051</name>
</gene>
<protein>
    <submittedName>
        <fullName evidence="1">Uncharacterized protein</fullName>
    </submittedName>
</protein>
<dbReference type="OrthoDB" id="3686702at2759"/>
<dbReference type="GeneID" id="54577535"/>
<accession>A0A6A6I0K1</accession>
<proteinExistence type="predicted"/>
<dbReference type="AlphaFoldDB" id="A0A6A6I0K1"/>
<dbReference type="Proteomes" id="UP000800094">
    <property type="component" value="Unassembled WGS sequence"/>
</dbReference>
<evidence type="ECO:0000313" key="2">
    <source>
        <dbReference type="Proteomes" id="UP000800094"/>
    </source>
</evidence>
<reference evidence="1" key="1">
    <citation type="journal article" date="2020" name="Stud. Mycol.">
        <title>101 Dothideomycetes genomes: a test case for predicting lifestyles and emergence of pathogens.</title>
        <authorList>
            <person name="Haridas S."/>
            <person name="Albert R."/>
            <person name="Binder M."/>
            <person name="Bloem J."/>
            <person name="Labutti K."/>
            <person name="Salamov A."/>
            <person name="Andreopoulos B."/>
            <person name="Baker S."/>
            <person name="Barry K."/>
            <person name="Bills G."/>
            <person name="Bluhm B."/>
            <person name="Cannon C."/>
            <person name="Castanera R."/>
            <person name="Culley D."/>
            <person name="Daum C."/>
            <person name="Ezra D."/>
            <person name="Gonzalez J."/>
            <person name="Henrissat B."/>
            <person name="Kuo A."/>
            <person name="Liang C."/>
            <person name="Lipzen A."/>
            <person name="Lutzoni F."/>
            <person name="Magnuson J."/>
            <person name="Mondo S."/>
            <person name="Nolan M."/>
            <person name="Ohm R."/>
            <person name="Pangilinan J."/>
            <person name="Park H.-J."/>
            <person name="Ramirez L."/>
            <person name="Alfaro M."/>
            <person name="Sun H."/>
            <person name="Tritt A."/>
            <person name="Yoshinaga Y."/>
            <person name="Zwiers L.-H."/>
            <person name="Turgeon B."/>
            <person name="Goodwin S."/>
            <person name="Spatafora J."/>
            <person name="Crous P."/>
            <person name="Grigoriev I."/>
        </authorList>
    </citation>
    <scope>NUCLEOTIDE SEQUENCE</scope>
    <source>
        <strain evidence="1">CBS 122368</strain>
    </source>
</reference>